<dbReference type="Proteomes" id="UP000011083">
    <property type="component" value="Unassembled WGS sequence"/>
</dbReference>
<dbReference type="KEGG" id="acan:ACA1_156060"/>
<protein>
    <submittedName>
        <fullName evidence="2">Uncharacterized protein</fullName>
    </submittedName>
</protein>
<accession>L8GI41</accession>
<name>L8GI41_ACACF</name>
<evidence type="ECO:0000313" key="2">
    <source>
        <dbReference type="EMBL" id="ELR12524.1"/>
    </source>
</evidence>
<dbReference type="EMBL" id="KB008109">
    <property type="protein sequence ID" value="ELR12524.1"/>
    <property type="molecule type" value="Genomic_DNA"/>
</dbReference>
<feature type="region of interest" description="Disordered" evidence="1">
    <location>
        <begin position="202"/>
        <end position="243"/>
    </location>
</feature>
<feature type="region of interest" description="Disordered" evidence="1">
    <location>
        <begin position="121"/>
        <end position="143"/>
    </location>
</feature>
<feature type="compositionally biased region" description="Low complexity" evidence="1">
    <location>
        <begin position="210"/>
        <end position="224"/>
    </location>
</feature>
<reference evidence="2 3" key="1">
    <citation type="journal article" date="2013" name="Genome Biol.">
        <title>Genome of Acanthamoeba castellanii highlights extensive lateral gene transfer and early evolution of tyrosine kinase signaling.</title>
        <authorList>
            <person name="Clarke M."/>
            <person name="Lohan A.J."/>
            <person name="Liu B."/>
            <person name="Lagkouvardos I."/>
            <person name="Roy S."/>
            <person name="Zafar N."/>
            <person name="Bertelli C."/>
            <person name="Schilde C."/>
            <person name="Kianianmomeni A."/>
            <person name="Burglin T.R."/>
            <person name="Frech C."/>
            <person name="Turcotte B."/>
            <person name="Kopec K.O."/>
            <person name="Synnott J.M."/>
            <person name="Choo C."/>
            <person name="Paponov I."/>
            <person name="Finkler A."/>
            <person name="Soon Heng Tan C."/>
            <person name="Hutchins A.P."/>
            <person name="Weinmeier T."/>
            <person name="Rattei T."/>
            <person name="Chu J.S."/>
            <person name="Gimenez G."/>
            <person name="Irimia M."/>
            <person name="Rigden D.J."/>
            <person name="Fitzpatrick D.A."/>
            <person name="Lorenzo-Morales J."/>
            <person name="Bateman A."/>
            <person name="Chiu C.H."/>
            <person name="Tang P."/>
            <person name="Hegemann P."/>
            <person name="Fromm H."/>
            <person name="Raoult D."/>
            <person name="Greub G."/>
            <person name="Miranda-Saavedra D."/>
            <person name="Chen N."/>
            <person name="Nash P."/>
            <person name="Ginger M.L."/>
            <person name="Horn M."/>
            <person name="Schaap P."/>
            <person name="Caler L."/>
            <person name="Loftus B."/>
        </authorList>
    </citation>
    <scope>NUCLEOTIDE SEQUENCE [LARGE SCALE GENOMIC DNA]</scope>
    <source>
        <strain evidence="2 3">Neff</strain>
    </source>
</reference>
<evidence type="ECO:0000313" key="3">
    <source>
        <dbReference type="Proteomes" id="UP000011083"/>
    </source>
</evidence>
<evidence type="ECO:0000256" key="1">
    <source>
        <dbReference type="SAM" id="MobiDB-lite"/>
    </source>
</evidence>
<feature type="region of interest" description="Disordered" evidence="1">
    <location>
        <begin position="27"/>
        <end position="52"/>
    </location>
</feature>
<dbReference type="GeneID" id="14913040"/>
<gene>
    <name evidence="2" type="ORF">ACA1_156060</name>
</gene>
<proteinExistence type="predicted"/>
<keyword evidence="3" id="KW-1185">Reference proteome</keyword>
<dbReference type="RefSeq" id="XP_004334537.1">
    <property type="nucleotide sequence ID" value="XM_004334489.1"/>
</dbReference>
<organism evidence="2 3">
    <name type="scientific">Acanthamoeba castellanii (strain ATCC 30010 / Neff)</name>
    <dbReference type="NCBI Taxonomy" id="1257118"/>
    <lineage>
        <taxon>Eukaryota</taxon>
        <taxon>Amoebozoa</taxon>
        <taxon>Discosea</taxon>
        <taxon>Longamoebia</taxon>
        <taxon>Centramoebida</taxon>
        <taxon>Acanthamoebidae</taxon>
        <taxon>Acanthamoeba</taxon>
    </lineage>
</organism>
<dbReference type="VEuPathDB" id="AmoebaDB:ACA1_156060"/>
<sequence length="482" mass="52082">MKPAGRKRAGNPCKRCLATAQPHRCQIAPPRKRGRPVWKFQPDPRNLTSVPAPSGLTYSSEALYVPSSVPPTAHCLVPMAAGAGEQLPQAPPAPLLPTPQHLPTPSLVPAVAAGASTPALPSSLASPFDQPQPPPTPSSSLVEDKVRTVESVVGLLIEELRSVKRDNELLRDEITSVRSQHQQTEAHVLRIAETYQSAPVRAHSSRGECASSSSSSSSSAVWVPPSSPTFGHNTGANGDPNTPEAQALITRLVPFVAKYDVKARNAPFVLDDLNKPWAAFRVHEPKTVAEMVPPILSYANPGFCALLRYRLDELLGCGLNNIVRVDMETIFTILPSLFPQRKAFAIGDPFKASFTWITKDKQAVNARTRNQYFFSKDGYAKWRITVVDGLVEDSPRFVPLSMPELGIVVVVLNFIFIVAHASDIGGNGPEPYLLHHSLLLPEDPSAGSPLGRPSPLPISAQPSPSMDLLEEWLGVCYASNSL</sequence>
<dbReference type="AlphaFoldDB" id="L8GI41"/>
<feature type="compositionally biased region" description="Polar residues" evidence="1">
    <location>
        <begin position="229"/>
        <end position="243"/>
    </location>
</feature>